<sequence>MPVSNGLRWGAAALVTALGLAALTVRPAPDALYCIGRPGTLWNGLTPLPDGLEPRCPTSATYRQEIKDGLSRVEQYVAPGWQPQVLMAPLKRAGYVLLEDELRGPRHYSVFMGRVTPAEVYYTAVPDGPNTLITISGP</sequence>
<dbReference type="EMBL" id="BMPE01000018">
    <property type="protein sequence ID" value="GGL14527.1"/>
    <property type="molecule type" value="Genomic_DNA"/>
</dbReference>
<name>A0ABQ2FPQ2_9DEIO</name>
<accession>A0ABQ2FPQ2</accession>
<comment type="caution">
    <text evidence="1">The sequence shown here is derived from an EMBL/GenBank/DDBJ whole genome shotgun (WGS) entry which is preliminary data.</text>
</comment>
<evidence type="ECO:0000313" key="2">
    <source>
        <dbReference type="Proteomes" id="UP000604341"/>
    </source>
</evidence>
<gene>
    <name evidence="1" type="ORF">GCM10010844_36650</name>
</gene>
<organism evidence="1 2">
    <name type="scientific">Deinococcus radiotolerans</name>
    <dbReference type="NCBI Taxonomy" id="1309407"/>
    <lineage>
        <taxon>Bacteria</taxon>
        <taxon>Thermotogati</taxon>
        <taxon>Deinococcota</taxon>
        <taxon>Deinococci</taxon>
        <taxon>Deinococcales</taxon>
        <taxon>Deinococcaceae</taxon>
        <taxon>Deinococcus</taxon>
    </lineage>
</organism>
<protein>
    <submittedName>
        <fullName evidence="1">Uncharacterized protein</fullName>
    </submittedName>
</protein>
<proteinExistence type="predicted"/>
<evidence type="ECO:0000313" key="1">
    <source>
        <dbReference type="EMBL" id="GGL14527.1"/>
    </source>
</evidence>
<keyword evidence="2" id="KW-1185">Reference proteome</keyword>
<reference evidence="2" key="1">
    <citation type="journal article" date="2019" name="Int. J. Syst. Evol. Microbiol.">
        <title>The Global Catalogue of Microorganisms (GCM) 10K type strain sequencing project: providing services to taxonomists for standard genome sequencing and annotation.</title>
        <authorList>
            <consortium name="The Broad Institute Genomics Platform"/>
            <consortium name="The Broad Institute Genome Sequencing Center for Infectious Disease"/>
            <person name="Wu L."/>
            <person name="Ma J."/>
        </authorList>
    </citation>
    <scope>NUCLEOTIDE SEQUENCE [LARGE SCALE GENOMIC DNA]</scope>
    <source>
        <strain evidence="2">JCM 19173</strain>
    </source>
</reference>
<dbReference type="Proteomes" id="UP000604341">
    <property type="component" value="Unassembled WGS sequence"/>
</dbReference>